<dbReference type="Proteomes" id="UP000800235">
    <property type="component" value="Unassembled WGS sequence"/>
</dbReference>
<keyword evidence="9" id="KW-1185">Reference proteome</keyword>
<dbReference type="Gene3D" id="1.50.40.10">
    <property type="entry name" value="Mitochondrial carrier domain"/>
    <property type="match status" value="1"/>
</dbReference>
<evidence type="ECO:0000256" key="4">
    <source>
        <dbReference type="ARBA" id="ARBA00022792"/>
    </source>
</evidence>
<name>A0A9P4P3X6_9PEZI</name>
<dbReference type="SUPFAM" id="SSF103506">
    <property type="entry name" value="Mitochondrial carrier"/>
    <property type="match status" value="1"/>
</dbReference>
<evidence type="ECO:0000256" key="6">
    <source>
        <dbReference type="ARBA" id="ARBA00023136"/>
    </source>
</evidence>
<feature type="region of interest" description="Disordered" evidence="7">
    <location>
        <begin position="113"/>
        <end position="203"/>
    </location>
</feature>
<feature type="compositionally biased region" description="Low complexity" evidence="7">
    <location>
        <begin position="27"/>
        <end position="48"/>
    </location>
</feature>
<dbReference type="AlphaFoldDB" id="A0A9P4P3X6"/>
<sequence>MSTSRDAPNPLRPYYIPPSIGLPADPPSGTTTNTSPSFPRSKPLSSSSKTDFRSSARDLFTDIDYETYLPERDGSSVAEMAKRLLDQAIWNYTSVLLAQPFEVAKVVLQCHLAGGSGSGGADGKALAGRAGEKREKREKSYFDGRHHDFESEEDSEDDAPSYFTATTPYETPSSPQRIRRPKPPSRSLSATPTPSSRSNASHSQLHILDLKRSDSLLEVLSQLWSKEGAWGIWKGTNSTFVYNVLLRTIETWTRSLLSALLNLQDPSLLSTGVSSTPGGLNILESANPMAGIAVAVTAAGLAGLVLAPLDMIRTRLILTPITSNPRALLPSLRALPTWTCPLPLIPITLLHSTLPPLLSTSTPLFLRSSLHIDPLTTPTTSSISTFCISLGELFLKLPLETILRRGHISVLSNAHAEQRSRQKYNGVLPTSTTGVGGGWGAGDKFRTIVPVGPYKGVWGTIWFIVREEGQSIPVSQQVADSMAVSSAPGGARKPPPRKGQGIHGLWRGWRVGFWGLVGMWGAAALGGGGEGAF</sequence>
<evidence type="ECO:0000256" key="2">
    <source>
        <dbReference type="ARBA" id="ARBA00022692"/>
    </source>
</evidence>
<comment type="caution">
    <text evidence="8">The sequence shown here is derived from an EMBL/GenBank/DDBJ whole genome shotgun (WGS) entry which is preliminary data.</text>
</comment>
<dbReference type="EMBL" id="MU007009">
    <property type="protein sequence ID" value="KAF2436847.1"/>
    <property type="molecule type" value="Genomic_DNA"/>
</dbReference>
<dbReference type="GO" id="GO:0031966">
    <property type="term" value="C:mitochondrial membrane"/>
    <property type="evidence" value="ECO:0007669"/>
    <property type="project" value="UniProtKB-SubCell"/>
</dbReference>
<evidence type="ECO:0000313" key="8">
    <source>
        <dbReference type="EMBL" id="KAF2436847.1"/>
    </source>
</evidence>
<keyword evidence="6" id="KW-0472">Membrane</keyword>
<keyword evidence="2" id="KW-0812">Transmembrane</keyword>
<dbReference type="InterPro" id="IPR023395">
    <property type="entry name" value="MCP_dom_sf"/>
</dbReference>
<keyword evidence="3" id="KW-0677">Repeat</keyword>
<gene>
    <name evidence="8" type="ORF">EJ08DRAFT_577357</name>
</gene>
<keyword evidence="4" id="KW-0496">Mitochondrion</keyword>
<evidence type="ECO:0000256" key="7">
    <source>
        <dbReference type="SAM" id="MobiDB-lite"/>
    </source>
</evidence>
<evidence type="ECO:0000256" key="1">
    <source>
        <dbReference type="ARBA" id="ARBA00004325"/>
    </source>
</evidence>
<accession>A0A9P4P3X6</accession>
<feature type="compositionally biased region" description="Polar residues" evidence="7">
    <location>
        <begin position="186"/>
        <end position="203"/>
    </location>
</feature>
<evidence type="ECO:0000256" key="3">
    <source>
        <dbReference type="ARBA" id="ARBA00022737"/>
    </source>
</evidence>
<feature type="compositionally biased region" description="Basic and acidic residues" evidence="7">
    <location>
        <begin position="130"/>
        <end position="149"/>
    </location>
</feature>
<feature type="compositionally biased region" description="Acidic residues" evidence="7">
    <location>
        <begin position="150"/>
        <end position="159"/>
    </location>
</feature>
<evidence type="ECO:0000313" key="9">
    <source>
        <dbReference type="Proteomes" id="UP000800235"/>
    </source>
</evidence>
<comment type="subcellular location">
    <subcellularLocation>
        <location evidence="1">Mitochondrion membrane</location>
    </subcellularLocation>
</comment>
<evidence type="ECO:0008006" key="10">
    <source>
        <dbReference type="Google" id="ProtNLM"/>
    </source>
</evidence>
<keyword evidence="5" id="KW-1133">Transmembrane helix</keyword>
<feature type="region of interest" description="Disordered" evidence="7">
    <location>
        <begin position="1"/>
        <end position="51"/>
    </location>
</feature>
<feature type="compositionally biased region" description="Polar residues" evidence="7">
    <location>
        <begin position="163"/>
        <end position="176"/>
    </location>
</feature>
<reference evidence="8" key="1">
    <citation type="journal article" date="2020" name="Stud. Mycol.">
        <title>101 Dothideomycetes genomes: a test case for predicting lifestyles and emergence of pathogens.</title>
        <authorList>
            <person name="Haridas S."/>
            <person name="Albert R."/>
            <person name="Binder M."/>
            <person name="Bloem J."/>
            <person name="Labutti K."/>
            <person name="Salamov A."/>
            <person name="Andreopoulos B."/>
            <person name="Baker S."/>
            <person name="Barry K."/>
            <person name="Bills G."/>
            <person name="Bluhm B."/>
            <person name="Cannon C."/>
            <person name="Castanera R."/>
            <person name="Culley D."/>
            <person name="Daum C."/>
            <person name="Ezra D."/>
            <person name="Gonzalez J."/>
            <person name="Henrissat B."/>
            <person name="Kuo A."/>
            <person name="Liang C."/>
            <person name="Lipzen A."/>
            <person name="Lutzoni F."/>
            <person name="Magnuson J."/>
            <person name="Mondo S."/>
            <person name="Nolan M."/>
            <person name="Ohm R."/>
            <person name="Pangilinan J."/>
            <person name="Park H.-J."/>
            <person name="Ramirez L."/>
            <person name="Alfaro M."/>
            <person name="Sun H."/>
            <person name="Tritt A."/>
            <person name="Yoshinaga Y."/>
            <person name="Zwiers L.-H."/>
            <person name="Turgeon B."/>
            <person name="Goodwin S."/>
            <person name="Spatafora J."/>
            <person name="Crous P."/>
            <person name="Grigoriev I."/>
        </authorList>
    </citation>
    <scope>NUCLEOTIDE SEQUENCE</scope>
    <source>
        <strain evidence="8">CBS 130266</strain>
    </source>
</reference>
<dbReference type="PANTHER" id="PTHR24089">
    <property type="entry name" value="SOLUTE CARRIER FAMILY 25"/>
    <property type="match status" value="1"/>
</dbReference>
<dbReference type="OrthoDB" id="77989at2759"/>
<organism evidence="8 9">
    <name type="scientific">Tothia fuscella</name>
    <dbReference type="NCBI Taxonomy" id="1048955"/>
    <lineage>
        <taxon>Eukaryota</taxon>
        <taxon>Fungi</taxon>
        <taxon>Dikarya</taxon>
        <taxon>Ascomycota</taxon>
        <taxon>Pezizomycotina</taxon>
        <taxon>Dothideomycetes</taxon>
        <taxon>Pleosporomycetidae</taxon>
        <taxon>Venturiales</taxon>
        <taxon>Cylindrosympodiaceae</taxon>
        <taxon>Tothia</taxon>
    </lineage>
</organism>
<proteinExistence type="predicted"/>
<keyword evidence="4" id="KW-0999">Mitochondrion inner membrane</keyword>
<protein>
    <recommendedName>
        <fullName evidence="10">Mitochondrial carrier</fullName>
    </recommendedName>
</protein>
<evidence type="ECO:0000256" key="5">
    <source>
        <dbReference type="ARBA" id="ARBA00022989"/>
    </source>
</evidence>